<comment type="caution">
    <text evidence="1">The sequence shown here is derived from an EMBL/GenBank/DDBJ whole genome shotgun (WGS) entry which is preliminary data.</text>
</comment>
<gene>
    <name evidence="1" type="ORF">EMPS_08189</name>
</gene>
<dbReference type="OrthoDB" id="2447187at2759"/>
<reference evidence="1" key="1">
    <citation type="submission" date="2021-11" db="EMBL/GenBank/DDBJ databases">
        <authorList>
            <person name="Herlambang A."/>
            <person name="Guo Y."/>
            <person name="Takashima Y."/>
            <person name="Nishizawa T."/>
        </authorList>
    </citation>
    <scope>NUCLEOTIDE SEQUENCE</scope>
    <source>
        <strain evidence="1">E1425</strain>
    </source>
</reference>
<evidence type="ECO:0000313" key="2">
    <source>
        <dbReference type="Proteomes" id="UP000827284"/>
    </source>
</evidence>
<dbReference type="Proteomes" id="UP000827284">
    <property type="component" value="Unassembled WGS sequence"/>
</dbReference>
<reference evidence="1" key="2">
    <citation type="journal article" date="2022" name="Microbiol. Resour. Announc.">
        <title>Whole-Genome Sequence of Entomortierella parvispora E1425, a Mucoromycotan Fungus Associated with Burkholderiaceae-Related Endosymbiotic Bacteria.</title>
        <authorList>
            <person name="Herlambang A."/>
            <person name="Guo Y."/>
            <person name="Takashima Y."/>
            <person name="Narisawa K."/>
            <person name="Ohta H."/>
            <person name="Nishizawa T."/>
        </authorList>
    </citation>
    <scope>NUCLEOTIDE SEQUENCE</scope>
    <source>
        <strain evidence="1">E1425</strain>
    </source>
</reference>
<evidence type="ECO:0000313" key="1">
    <source>
        <dbReference type="EMBL" id="GJJ75831.1"/>
    </source>
</evidence>
<dbReference type="AlphaFoldDB" id="A0A9P3HFX2"/>
<accession>A0A9P3HFX2</accession>
<dbReference type="EMBL" id="BQFW01000011">
    <property type="protein sequence ID" value="GJJ75831.1"/>
    <property type="molecule type" value="Genomic_DNA"/>
</dbReference>
<organism evidence="1 2">
    <name type="scientific">Entomortierella parvispora</name>
    <dbReference type="NCBI Taxonomy" id="205924"/>
    <lineage>
        <taxon>Eukaryota</taxon>
        <taxon>Fungi</taxon>
        <taxon>Fungi incertae sedis</taxon>
        <taxon>Mucoromycota</taxon>
        <taxon>Mortierellomycotina</taxon>
        <taxon>Mortierellomycetes</taxon>
        <taxon>Mortierellales</taxon>
        <taxon>Mortierellaceae</taxon>
        <taxon>Entomortierella</taxon>
    </lineage>
</organism>
<sequence>MASSGCPAETGWRAEINAKRPGATYFLAQGGRLRFDPAEYIEYRSLERESSVTLRREWAKWLRDLNNSSFEHVRRTAAAARRMTQDHLDNYYIDRIVKKRKLDVLESAAEQLAYADRELTALLAVRSAKIPPATVVAVSKSTNTEMPNAVEEGVERQND</sequence>
<proteinExistence type="predicted"/>
<name>A0A9P3HFX2_9FUNG</name>
<protein>
    <submittedName>
        <fullName evidence="1">Uncharacterized protein</fullName>
    </submittedName>
</protein>
<keyword evidence="2" id="KW-1185">Reference proteome</keyword>